<dbReference type="OrthoDB" id="3477487at2"/>
<reference evidence="3 4" key="1">
    <citation type="submission" date="2013-08" db="EMBL/GenBank/DDBJ databases">
        <title>The genome sequence of Knoellia subterranea.</title>
        <authorList>
            <person name="Zhu W."/>
            <person name="Wang G."/>
        </authorList>
    </citation>
    <scope>NUCLEOTIDE SEQUENCE [LARGE SCALE GENOMIC DNA]</scope>
    <source>
        <strain evidence="3 4">KCTC 19937</strain>
    </source>
</reference>
<dbReference type="STRING" id="1385521.N803_13660"/>
<proteinExistence type="predicted"/>
<dbReference type="Proteomes" id="UP000030011">
    <property type="component" value="Unassembled WGS sequence"/>
</dbReference>
<dbReference type="eggNOG" id="COG3266">
    <property type="taxonomic scope" value="Bacteria"/>
</dbReference>
<sequence length="218" mass="24236">MANFFSRLRRSSTVPAPAGNADHPVAQPAPPGGPSSPREPDSGWDDFSERLARTIRDLPERVYLIVEELTSRTYVQFAADADRVDAECVSNFNRTITRPADAQGEARLVEAGWSPHRPGEMNWWTSLDLPATLAQARTVADMSVLALRDVYGVVSPDSLSYTAWRDPEPVQPSFEDTWDDDDWGNDDEDWKPEPELPDLGENPLHLPTLGLPMTPTQP</sequence>
<comment type="caution">
    <text evidence="3">The sequence shown here is derived from an EMBL/GenBank/DDBJ whole genome shotgun (WGS) entry which is preliminary data.</text>
</comment>
<evidence type="ECO:0000259" key="2">
    <source>
        <dbReference type="Pfam" id="PF22552"/>
    </source>
</evidence>
<dbReference type="AlphaFoldDB" id="A0A0A0JL18"/>
<feature type="region of interest" description="Disordered" evidence="1">
    <location>
        <begin position="164"/>
        <end position="218"/>
    </location>
</feature>
<gene>
    <name evidence="3" type="ORF">N803_13660</name>
</gene>
<dbReference type="InterPro" id="IPR054344">
    <property type="entry name" value="TY-Chap_N"/>
</dbReference>
<name>A0A0A0JL18_9MICO</name>
<feature type="compositionally biased region" description="Acidic residues" evidence="1">
    <location>
        <begin position="176"/>
        <end position="198"/>
    </location>
</feature>
<evidence type="ECO:0000313" key="4">
    <source>
        <dbReference type="Proteomes" id="UP000030011"/>
    </source>
</evidence>
<protein>
    <recommendedName>
        <fullName evidence="2">TY-Chap N-terminal domain-containing protein</fullName>
    </recommendedName>
</protein>
<dbReference type="Pfam" id="PF22552">
    <property type="entry name" value="TY-Chap3"/>
    <property type="match status" value="1"/>
</dbReference>
<accession>A0A0A0JL18</accession>
<keyword evidence="4" id="KW-1185">Reference proteome</keyword>
<dbReference type="RefSeq" id="WP_035904802.1">
    <property type="nucleotide sequence ID" value="NZ_AVPK01000005.1"/>
</dbReference>
<organism evidence="3 4">
    <name type="scientific">Knoellia subterranea KCTC 19937</name>
    <dbReference type="NCBI Taxonomy" id="1385521"/>
    <lineage>
        <taxon>Bacteria</taxon>
        <taxon>Bacillati</taxon>
        <taxon>Actinomycetota</taxon>
        <taxon>Actinomycetes</taxon>
        <taxon>Micrococcales</taxon>
        <taxon>Intrasporangiaceae</taxon>
        <taxon>Knoellia</taxon>
    </lineage>
</organism>
<evidence type="ECO:0000313" key="3">
    <source>
        <dbReference type="EMBL" id="KGN37439.1"/>
    </source>
</evidence>
<feature type="region of interest" description="Disordered" evidence="1">
    <location>
        <begin position="1"/>
        <end position="45"/>
    </location>
</feature>
<feature type="domain" description="TY-Chap N-terminal" evidence="2">
    <location>
        <begin position="43"/>
        <end position="159"/>
    </location>
</feature>
<dbReference type="EMBL" id="AVPK01000005">
    <property type="protein sequence ID" value="KGN37439.1"/>
    <property type="molecule type" value="Genomic_DNA"/>
</dbReference>
<evidence type="ECO:0000256" key="1">
    <source>
        <dbReference type="SAM" id="MobiDB-lite"/>
    </source>
</evidence>